<dbReference type="PANTHER" id="PTHR46307">
    <property type="entry name" value="G9A, ISOFORM B"/>
    <property type="match status" value="1"/>
</dbReference>
<dbReference type="Proteomes" id="UP001549920">
    <property type="component" value="Unassembled WGS sequence"/>
</dbReference>
<sequence length="1602" mass="174748">MLTEEDEVPIVSKKKSDKGQSTSDTTSSPDKSDPKKTDKVDGEDPKPRIVLTFRSDKKNSNMKIVPNDEKHEEFSPRRSSRTRNKWEWSEEAEMSISPKKDKNSSQSVSENDEASDSSHATPKRSTRRRSKDSSDNVLANAIARKEKSYNEAAPGPTQRLSRRIKPTAKILANEELRIGLESQNNVRLGLQSDKSEEGVRTRKSARSMQSDVDLTQVTPAMYLLDRNKKETKSTKVESTEEAEEIPAAEESSTEKKQNPNTVMKLKHLCELGLKAINPEAMEDEAAELDEEEDYEHEELEHEDDEIDDDSEVISKLLEADEDTDDTSDEDFNCSVAASQTKRPRRSTRLCSSYVEPDSVSAVTVDDEKEYRPSRKRTRMQRNEEAQAEEPEESNRDISTRRVKAKSKSRKRSQEPKPEEDSQSVVELEDDISEPAGGDEGSEAACPEDEAGVAAACFCETPSNVHAAGDLPEPVFCQAIELVDGVRVGCSHAAAREGDSLAPLLRAGPRAPFVLTCAAHAQQLRAHMCCPACGVFCTQGVFYQCSEGHLFHLECGLPYNDVKLRPGCPHCGVCAGKWEPRNKRCQKVKLQMRCSNKRIFLPDQREQCTPAYLSFTTLKQAEVDQSPLIPEDLLPSPAIDLKALFDGDKMDVDEASTVSPAQRLCDAILAGESVQELLPKIAAARATINEQMPSLTGGTCVHAACKRGDVAALYALQYAGAELDAADNGLRTPLILAAQCEYIARHSSLGERGDVAALYALQYAGAELDAADNGLRTPLILAAQCEYIARHSSLGERGDVAALYALQYAGAELDAADNGLRTPLILAAQCEYIARHSSLGERGDVAALYALQYAGAELDAADNGLRTPLILAAQCEYIARHSSLGERGDVAALYALQYAGAELDAADNGLRTPLILAAQCEYIARHSSLGERGDVAALYALQYAGAELDAADNGLRTPLILAAQCEYIARHSSLGERGDVAALYALQYAGAELDAADNGLRTPLILAAQCEYIARHSSLGERGDVAALYALQYAGAELDAADNGLRTPLILAAQCEYIARHSSLVTRRARRLLLEKSEKKSPSKSRKTKDKDPKKEKEPNEESDAETKEVAEEKDSSCVSVEESKMDETPHEDLLKVVRYLVAAGCDVNAQGPEGMTALHIAAQTGDAEFCRVLLDAATVDVDPRDHGGWTPLVWAAENGHVEVVRLLLSLGADASTRDSEGNGCVHWCALAGHSHALRLLLDRAPHDTAAPNDHRDTPLHVAARQGHYACVVVLLARGARTDIENSAGELPVDVCTGPCQSVISLNMQMTLAVKGSVRLHKLLSSDISNGSEMYPLPCVNEVDDEPAPSDFTYVTEHVMPEPLDIDYTIQSLQGCACGDGDCSRNSCACCVLSVRRWSTAQGRLQHAFPHHDPPMLFECNQTCGCNKRKCGNMLITRLQQRGSLFVRAVVFRTQNTGWGLRAAASIPRGAPVALYCGELLPLHTADSRPNDQYLFALDVKPDLAQQCGDKATLCVDACAWGSAARFVNHSCAPNLAPVRVFTRARDLTLPHVALFATRDVRAGEQLTFDYGDKFWSVKSKWMKCECGSSECRYPVKSTEADT</sequence>
<feature type="compositionally biased region" description="Basic residues" evidence="6">
    <location>
        <begin position="121"/>
        <end position="130"/>
    </location>
</feature>
<accession>A0ABR3IIP8</accession>
<dbReference type="InterPro" id="IPR047762">
    <property type="entry name" value="EHMT_CRR"/>
</dbReference>
<dbReference type="Gene3D" id="2.170.270.10">
    <property type="entry name" value="SET domain"/>
    <property type="match status" value="1"/>
</dbReference>
<dbReference type="CDD" id="cd20905">
    <property type="entry name" value="EHMT_ZBD"/>
    <property type="match status" value="1"/>
</dbReference>
<feature type="region of interest" description="Disordered" evidence="6">
    <location>
        <begin position="189"/>
        <end position="261"/>
    </location>
</feature>
<gene>
    <name evidence="8" type="ORF">ABMA27_012094</name>
</gene>
<dbReference type="SUPFAM" id="SSF48403">
    <property type="entry name" value="Ankyrin repeat"/>
    <property type="match status" value="2"/>
</dbReference>
<dbReference type="Gene3D" id="1.25.40.20">
    <property type="entry name" value="Ankyrin repeat-containing domain"/>
    <property type="match status" value="4"/>
</dbReference>
<dbReference type="PANTHER" id="PTHR46307:SF4">
    <property type="entry name" value="G9A, ISOFORM B"/>
    <property type="match status" value="1"/>
</dbReference>
<comment type="subcellular location">
    <subcellularLocation>
        <location evidence="1">Chromosome</location>
    </subcellularLocation>
</comment>
<feature type="region of interest" description="Disordered" evidence="6">
    <location>
        <begin position="1074"/>
        <end position="1126"/>
    </location>
</feature>
<evidence type="ECO:0000256" key="4">
    <source>
        <dbReference type="ARBA" id="ARBA00022691"/>
    </source>
</evidence>
<comment type="caution">
    <text evidence="8">The sequence shown here is derived from an EMBL/GenBank/DDBJ whole genome shotgun (WGS) entry which is preliminary data.</text>
</comment>
<feature type="repeat" description="ANK" evidence="5">
    <location>
        <begin position="695"/>
        <end position="727"/>
    </location>
</feature>
<evidence type="ECO:0000256" key="1">
    <source>
        <dbReference type="ARBA" id="ARBA00004286"/>
    </source>
</evidence>
<keyword evidence="3" id="KW-0489">Methyltransferase</keyword>
<evidence type="ECO:0000256" key="3">
    <source>
        <dbReference type="ARBA" id="ARBA00022603"/>
    </source>
</evidence>
<dbReference type="Pfam" id="PF00856">
    <property type="entry name" value="SET"/>
    <property type="match status" value="1"/>
</dbReference>
<keyword evidence="9" id="KW-1185">Reference proteome</keyword>
<keyword evidence="3" id="KW-0808">Transferase</keyword>
<dbReference type="InterPro" id="IPR001214">
    <property type="entry name" value="SET_dom"/>
</dbReference>
<dbReference type="EMBL" id="JBEUOH010000003">
    <property type="protein sequence ID" value="KAL0896144.1"/>
    <property type="molecule type" value="Genomic_DNA"/>
</dbReference>
<feature type="compositionally biased region" description="Basic residues" evidence="6">
    <location>
        <begin position="400"/>
        <end position="410"/>
    </location>
</feature>
<dbReference type="InterPro" id="IPR002110">
    <property type="entry name" value="Ankyrin_rpt"/>
</dbReference>
<dbReference type="Pfam" id="PF05033">
    <property type="entry name" value="Pre-SET"/>
    <property type="match status" value="1"/>
</dbReference>
<evidence type="ECO:0000259" key="7">
    <source>
        <dbReference type="PROSITE" id="PS50280"/>
    </source>
</evidence>
<keyword evidence="4" id="KW-0949">S-adenosyl-L-methionine</keyword>
<keyword evidence="5" id="KW-0040">ANK repeat</keyword>
<evidence type="ECO:0000256" key="5">
    <source>
        <dbReference type="PROSITE-ProRule" id="PRU00023"/>
    </source>
</evidence>
<evidence type="ECO:0000256" key="6">
    <source>
        <dbReference type="SAM" id="MobiDB-lite"/>
    </source>
</evidence>
<feature type="region of interest" description="Disordered" evidence="6">
    <location>
        <begin position="1"/>
        <end position="166"/>
    </location>
</feature>
<dbReference type="InterPro" id="IPR043550">
    <property type="entry name" value="EHMT1/EHMT2"/>
</dbReference>
<feature type="compositionally biased region" description="Basic and acidic residues" evidence="6">
    <location>
        <begin position="66"/>
        <end position="76"/>
    </location>
</feature>
<dbReference type="InterPro" id="IPR007728">
    <property type="entry name" value="Pre-SET_dom"/>
</dbReference>
<dbReference type="PRINTS" id="PR01415">
    <property type="entry name" value="ANKYRIN"/>
</dbReference>
<feature type="repeat" description="ANK" evidence="5">
    <location>
        <begin position="1187"/>
        <end position="1219"/>
    </location>
</feature>
<protein>
    <recommendedName>
        <fullName evidence="7">SET domain-containing protein</fullName>
    </recommendedName>
</protein>
<feature type="compositionally biased region" description="Basic and acidic residues" evidence="6">
    <location>
        <begin position="30"/>
        <end position="47"/>
    </location>
</feature>
<proteinExistence type="predicted"/>
<organism evidence="8 9">
    <name type="scientific">Loxostege sticticalis</name>
    <name type="common">Beet webworm moth</name>
    <dbReference type="NCBI Taxonomy" id="481309"/>
    <lineage>
        <taxon>Eukaryota</taxon>
        <taxon>Metazoa</taxon>
        <taxon>Ecdysozoa</taxon>
        <taxon>Arthropoda</taxon>
        <taxon>Hexapoda</taxon>
        <taxon>Insecta</taxon>
        <taxon>Pterygota</taxon>
        <taxon>Neoptera</taxon>
        <taxon>Endopterygota</taxon>
        <taxon>Lepidoptera</taxon>
        <taxon>Glossata</taxon>
        <taxon>Ditrysia</taxon>
        <taxon>Pyraloidea</taxon>
        <taxon>Crambidae</taxon>
        <taxon>Pyraustinae</taxon>
        <taxon>Loxostege</taxon>
    </lineage>
</organism>
<dbReference type="InterPro" id="IPR036770">
    <property type="entry name" value="Ankyrin_rpt-contain_sf"/>
</dbReference>
<evidence type="ECO:0000256" key="2">
    <source>
        <dbReference type="ARBA" id="ARBA00022454"/>
    </source>
</evidence>
<dbReference type="Pfam" id="PF21533">
    <property type="entry name" value="EHMT1-2_CRR"/>
    <property type="match status" value="1"/>
</dbReference>
<feature type="repeat" description="ANK" evidence="5">
    <location>
        <begin position="1153"/>
        <end position="1175"/>
    </location>
</feature>
<feature type="compositionally biased region" description="Polar residues" evidence="6">
    <location>
        <begin position="206"/>
        <end position="218"/>
    </location>
</feature>
<evidence type="ECO:0000313" key="9">
    <source>
        <dbReference type="Proteomes" id="UP001549920"/>
    </source>
</evidence>
<dbReference type="Pfam" id="PF12796">
    <property type="entry name" value="Ank_2"/>
    <property type="match status" value="1"/>
</dbReference>
<reference evidence="8 9" key="1">
    <citation type="submission" date="2024-06" db="EMBL/GenBank/DDBJ databases">
        <title>A chromosome-level genome assembly of beet webworm, Loxostege sticticalis.</title>
        <authorList>
            <person name="Zhang Y."/>
        </authorList>
    </citation>
    <scope>NUCLEOTIDE SEQUENCE [LARGE SCALE GENOMIC DNA]</scope>
    <source>
        <strain evidence="8">AQ026</strain>
        <tissue evidence="8">Whole body</tissue>
    </source>
</reference>
<dbReference type="Pfam" id="PF13857">
    <property type="entry name" value="Ank_5"/>
    <property type="match status" value="1"/>
</dbReference>
<dbReference type="SUPFAM" id="SSF82199">
    <property type="entry name" value="SET domain"/>
    <property type="match status" value="1"/>
</dbReference>
<feature type="domain" description="SET" evidence="7">
    <location>
        <begin position="1446"/>
        <end position="1571"/>
    </location>
</feature>
<dbReference type="PROSITE" id="PS50088">
    <property type="entry name" value="ANK_REPEAT"/>
    <property type="match status" value="4"/>
</dbReference>
<feature type="compositionally biased region" description="Basic and acidic residues" evidence="6">
    <location>
        <begin position="225"/>
        <end position="238"/>
    </location>
</feature>
<dbReference type="InterPro" id="IPR046341">
    <property type="entry name" value="SET_dom_sf"/>
</dbReference>
<keyword evidence="2" id="KW-0158">Chromosome</keyword>
<dbReference type="PROSITE" id="PS50297">
    <property type="entry name" value="ANK_REP_REGION"/>
    <property type="match status" value="3"/>
</dbReference>
<feature type="compositionally biased region" description="Acidic residues" evidence="6">
    <location>
        <begin position="319"/>
        <end position="331"/>
    </location>
</feature>
<evidence type="ECO:0000313" key="8">
    <source>
        <dbReference type="EMBL" id="KAL0896144.1"/>
    </source>
</evidence>
<name>A0ABR3IIP8_LOXSC</name>
<dbReference type="PROSITE" id="PS50280">
    <property type="entry name" value="SET"/>
    <property type="match status" value="1"/>
</dbReference>
<feature type="repeat" description="ANK" evidence="5">
    <location>
        <begin position="1254"/>
        <end position="1286"/>
    </location>
</feature>
<feature type="compositionally biased region" description="Basic and acidic residues" evidence="6">
    <location>
        <begin position="1088"/>
        <end position="1126"/>
    </location>
</feature>
<feature type="compositionally biased region" description="Acidic residues" evidence="6">
    <location>
        <begin position="280"/>
        <end position="311"/>
    </location>
</feature>
<dbReference type="SMART" id="SM00468">
    <property type="entry name" value="PreSET"/>
    <property type="match status" value="1"/>
</dbReference>
<dbReference type="SMART" id="SM00248">
    <property type="entry name" value="ANK"/>
    <property type="match status" value="12"/>
</dbReference>
<dbReference type="SMART" id="SM00317">
    <property type="entry name" value="SET"/>
    <property type="match status" value="1"/>
</dbReference>
<feature type="region of interest" description="Disordered" evidence="6">
    <location>
        <begin position="276"/>
        <end position="426"/>
    </location>
</feature>